<sequence length="790" mass="88889">MEIDLNHQVRGGGEEEEEEDEGKRTGSCCIAECEEEAERVVGSSIYLELWHACAGPLTCLPKKGNVVVYFPQGHLEQASSSSPLEMDFQTLRLPPQIFCRVDDVQLLANKENDDVYTQLTLLPIPEPVGMGHEDMGMEDEGGSGTVPTTKPTSHMFCKTLTASDTSTHGGFSVPRRAAEDCFPPLDYKEQRPFQELVARDLHGVEWKFRHIYRGQPRRHLLTTGWSIFVSQKNLVSGDAVLFLRGEGGDLRLGIRRAARPRHGLPESIIKNQTSFSSVLSEVTNALSHKTTFNVLYSPRASHADFIVSYQKYVKSINNRIPIGTRFKMRFNMDDSPERRFSGVVTGVNDLDPYRWPGSKWRCLMVMWDDDFMSNHQERVSPWEIDSSVPFAPLNIQSSPRMKKLRTSQPAMPHEGHFPGSSADVLDFEESVRSSTKVLQGQENLRFVSPLFGSEKTSCHKDFERQPFGDQNLVGSTVIGKSQMGDFVRTHHHPPVTIQTGFLESNRFPKVLQGQEICYLRPLNMKSDMNNFYPVSTKNNFYPLSSEEVQKTFLPLNGMYSRANNQDPLLQLPYNLPNYKISENHALNPISIQGKEEHVIQNYQNDPSPVEKASILHHIKNEKKSEGLNGTGGTCKLFGFSLIKEPSTPSSQSSGKRSCTKVHKQGSLVGRAIDLSRLNSYDELMVELEKLFGMEELLRDPNKGWRVLYTDSENDMMVVGDDPWHEFCEVVCKIHIYTHEEVEKMTVGGGGMSDDTQSCLLEEALPVPDASKSSSVGQPDDNSDQDLRLYG</sequence>
<proteinExistence type="inferred from homology"/>
<comment type="subunit">
    <text evidence="10">Homodimers and heterodimers.</text>
</comment>
<dbReference type="Gene3D" id="2.30.30.1040">
    <property type="match status" value="1"/>
</dbReference>
<dbReference type="SMART" id="SM01019">
    <property type="entry name" value="B3"/>
    <property type="match status" value="1"/>
</dbReference>
<evidence type="ECO:0000256" key="8">
    <source>
        <dbReference type="ARBA" id="ARBA00023294"/>
    </source>
</evidence>
<accession>A0AAV0DSS3</accession>
<evidence type="ECO:0000256" key="7">
    <source>
        <dbReference type="ARBA" id="ARBA00023242"/>
    </source>
</evidence>
<keyword evidence="9" id="KW-0292">Fruit ripening</keyword>
<dbReference type="SUPFAM" id="SSF101936">
    <property type="entry name" value="DNA-binding pseudobarrel domain"/>
    <property type="match status" value="1"/>
</dbReference>
<feature type="domain" description="TF-B3" evidence="12">
    <location>
        <begin position="156"/>
        <end position="258"/>
    </location>
</feature>
<dbReference type="EMBL" id="CAMAPF010000144">
    <property type="protein sequence ID" value="CAH9107413.1"/>
    <property type="molecule type" value="Genomic_DNA"/>
</dbReference>
<feature type="domain" description="PB1" evidence="13">
    <location>
        <begin position="656"/>
        <end position="740"/>
    </location>
</feature>
<dbReference type="FunFam" id="2.40.330.10:FF:000001">
    <property type="entry name" value="Auxin response factor"/>
    <property type="match status" value="1"/>
</dbReference>
<organism evidence="14 15">
    <name type="scientific">Cuscuta epithymum</name>
    <dbReference type="NCBI Taxonomy" id="186058"/>
    <lineage>
        <taxon>Eukaryota</taxon>
        <taxon>Viridiplantae</taxon>
        <taxon>Streptophyta</taxon>
        <taxon>Embryophyta</taxon>
        <taxon>Tracheophyta</taxon>
        <taxon>Spermatophyta</taxon>
        <taxon>Magnoliopsida</taxon>
        <taxon>eudicotyledons</taxon>
        <taxon>Gunneridae</taxon>
        <taxon>Pentapetalae</taxon>
        <taxon>asterids</taxon>
        <taxon>lamiids</taxon>
        <taxon>Solanales</taxon>
        <taxon>Convolvulaceae</taxon>
        <taxon>Cuscuteae</taxon>
        <taxon>Cuscuta</taxon>
        <taxon>Cuscuta subgen. Cuscuta</taxon>
    </lineage>
</organism>
<dbReference type="Pfam" id="PF02309">
    <property type="entry name" value="AUX_IAA"/>
    <property type="match status" value="1"/>
</dbReference>
<reference evidence="14" key="1">
    <citation type="submission" date="2022-07" db="EMBL/GenBank/DDBJ databases">
        <authorList>
            <person name="Macas J."/>
            <person name="Novak P."/>
            <person name="Neumann P."/>
        </authorList>
    </citation>
    <scope>NUCLEOTIDE SEQUENCE</scope>
</reference>
<dbReference type="InterPro" id="IPR033389">
    <property type="entry name" value="AUX/IAA_dom"/>
</dbReference>
<keyword evidence="5 10" id="KW-0238">DNA-binding</keyword>
<dbReference type="PANTHER" id="PTHR31384">
    <property type="entry name" value="AUXIN RESPONSE FACTOR 4-RELATED"/>
    <property type="match status" value="1"/>
</dbReference>
<dbReference type="InterPro" id="IPR053793">
    <property type="entry name" value="PB1-like"/>
</dbReference>
<evidence type="ECO:0000256" key="3">
    <source>
        <dbReference type="ARBA" id="ARBA00022473"/>
    </source>
</evidence>
<dbReference type="PANTHER" id="PTHR31384:SF102">
    <property type="entry name" value="AUXIN RESPONSE FACTOR 4"/>
    <property type="match status" value="1"/>
</dbReference>
<keyword evidence="3" id="KW-0217">Developmental protein</keyword>
<evidence type="ECO:0000256" key="9">
    <source>
        <dbReference type="ARBA" id="ARBA00033478"/>
    </source>
</evidence>
<name>A0AAV0DSS3_9ASTE</name>
<dbReference type="PROSITE" id="PS51745">
    <property type="entry name" value="PB1"/>
    <property type="match status" value="1"/>
</dbReference>
<dbReference type="GO" id="GO:0005634">
    <property type="term" value="C:nucleus"/>
    <property type="evidence" value="ECO:0007669"/>
    <property type="project" value="UniProtKB-SubCell"/>
</dbReference>
<evidence type="ECO:0000256" key="10">
    <source>
        <dbReference type="RuleBase" id="RU004561"/>
    </source>
</evidence>
<feature type="region of interest" description="Disordered" evidence="11">
    <location>
        <begin position="747"/>
        <end position="790"/>
    </location>
</feature>
<dbReference type="Pfam" id="PF02362">
    <property type="entry name" value="B3"/>
    <property type="match status" value="1"/>
</dbReference>
<evidence type="ECO:0000259" key="12">
    <source>
        <dbReference type="PROSITE" id="PS50863"/>
    </source>
</evidence>
<evidence type="ECO:0000256" key="4">
    <source>
        <dbReference type="ARBA" id="ARBA00023015"/>
    </source>
</evidence>
<dbReference type="Proteomes" id="UP001152523">
    <property type="component" value="Unassembled WGS sequence"/>
</dbReference>
<dbReference type="InterPro" id="IPR003340">
    <property type="entry name" value="B3_DNA-bd"/>
</dbReference>
<keyword evidence="4 10" id="KW-0805">Transcription regulation</keyword>
<protein>
    <recommendedName>
        <fullName evidence="10">Auxin response factor</fullName>
    </recommendedName>
</protein>
<keyword evidence="6 10" id="KW-0804">Transcription</keyword>
<keyword evidence="15" id="KW-1185">Reference proteome</keyword>
<evidence type="ECO:0000256" key="5">
    <source>
        <dbReference type="ARBA" id="ARBA00023125"/>
    </source>
</evidence>
<evidence type="ECO:0000256" key="11">
    <source>
        <dbReference type="SAM" id="MobiDB-lite"/>
    </source>
</evidence>
<evidence type="ECO:0000256" key="1">
    <source>
        <dbReference type="ARBA" id="ARBA00004123"/>
    </source>
</evidence>
<evidence type="ECO:0000256" key="6">
    <source>
        <dbReference type="ARBA" id="ARBA00023163"/>
    </source>
</evidence>
<dbReference type="InterPro" id="IPR010525">
    <property type="entry name" value="ARF_dom"/>
</dbReference>
<dbReference type="PROSITE" id="PS50863">
    <property type="entry name" value="B3"/>
    <property type="match status" value="1"/>
</dbReference>
<dbReference type="InterPro" id="IPR015300">
    <property type="entry name" value="DNA-bd_pseudobarrel_sf"/>
</dbReference>
<dbReference type="GO" id="GO:0006355">
    <property type="term" value="P:regulation of DNA-templated transcription"/>
    <property type="evidence" value="ECO:0007669"/>
    <property type="project" value="InterPro"/>
</dbReference>
<keyword evidence="8 10" id="KW-0927">Auxin signaling pathway</keyword>
<gene>
    <name evidence="14" type="ORF">CEPIT_LOCUS17984</name>
</gene>
<dbReference type="Gene3D" id="3.10.20.90">
    <property type="entry name" value="Phosphatidylinositol 3-kinase Catalytic Subunit, Chain A, domain 1"/>
    <property type="match status" value="1"/>
</dbReference>
<dbReference type="InterPro" id="IPR044835">
    <property type="entry name" value="ARF_plant"/>
</dbReference>
<comment type="subcellular location">
    <subcellularLocation>
        <location evidence="1 10">Nucleus</location>
    </subcellularLocation>
</comment>
<evidence type="ECO:0000256" key="2">
    <source>
        <dbReference type="ARBA" id="ARBA00007853"/>
    </source>
</evidence>
<dbReference type="GO" id="GO:0009835">
    <property type="term" value="P:fruit ripening"/>
    <property type="evidence" value="ECO:0007669"/>
    <property type="project" value="UniProtKB-KW"/>
</dbReference>
<comment type="function">
    <text evidence="10">Auxin response factors (ARFs) are transcriptional factors that bind specifically to the DNA sequence 5'-TGTCTC-3' found in the auxin-responsive promoter elements (AuxREs).</text>
</comment>
<dbReference type="AlphaFoldDB" id="A0AAV0DSS3"/>
<dbReference type="Pfam" id="PF06507">
    <property type="entry name" value="ARF_AD"/>
    <property type="match status" value="1"/>
</dbReference>
<feature type="region of interest" description="Disordered" evidence="11">
    <location>
        <begin position="1"/>
        <end position="25"/>
    </location>
</feature>
<dbReference type="SUPFAM" id="SSF54277">
    <property type="entry name" value="CAD &amp; PB1 domains"/>
    <property type="match status" value="1"/>
</dbReference>
<dbReference type="GO" id="GO:0003677">
    <property type="term" value="F:DNA binding"/>
    <property type="evidence" value="ECO:0007669"/>
    <property type="project" value="UniProtKB-KW"/>
</dbReference>
<dbReference type="CDD" id="cd10017">
    <property type="entry name" value="B3_DNA"/>
    <property type="match status" value="1"/>
</dbReference>
<comment type="similarity">
    <text evidence="2 10">Belongs to the ARF family.</text>
</comment>
<dbReference type="GO" id="GO:0009734">
    <property type="term" value="P:auxin-activated signaling pathway"/>
    <property type="evidence" value="ECO:0007669"/>
    <property type="project" value="UniProtKB-KW"/>
</dbReference>
<dbReference type="FunFam" id="3.10.20.90:FF:000047">
    <property type="entry name" value="Auxin response factor"/>
    <property type="match status" value="1"/>
</dbReference>
<dbReference type="Gene3D" id="2.40.330.10">
    <property type="entry name" value="DNA-binding pseudobarrel domain"/>
    <property type="match status" value="1"/>
</dbReference>
<comment type="caution">
    <text evidence="14">The sequence shown here is derived from an EMBL/GenBank/DDBJ whole genome shotgun (WGS) entry which is preliminary data.</text>
</comment>
<dbReference type="FunFam" id="2.30.30.1040:FF:000001">
    <property type="entry name" value="Auxin response factor"/>
    <property type="match status" value="1"/>
</dbReference>
<keyword evidence="7 10" id="KW-0539">Nucleus</keyword>
<evidence type="ECO:0000259" key="13">
    <source>
        <dbReference type="PROSITE" id="PS51745"/>
    </source>
</evidence>
<evidence type="ECO:0000313" key="15">
    <source>
        <dbReference type="Proteomes" id="UP001152523"/>
    </source>
</evidence>
<evidence type="ECO:0000313" key="14">
    <source>
        <dbReference type="EMBL" id="CAH9107413.1"/>
    </source>
</evidence>